<comment type="caution">
    <text evidence="1">The sequence shown here is derived from an EMBL/GenBank/DDBJ whole genome shotgun (WGS) entry which is preliminary data.</text>
</comment>
<evidence type="ECO:0000313" key="2">
    <source>
        <dbReference type="Proteomes" id="UP001500064"/>
    </source>
</evidence>
<organism evidence="1 2">
    <name type="scientific">Nonomuraea maheshkhaliensis</name>
    <dbReference type="NCBI Taxonomy" id="419590"/>
    <lineage>
        <taxon>Bacteria</taxon>
        <taxon>Bacillati</taxon>
        <taxon>Actinomycetota</taxon>
        <taxon>Actinomycetes</taxon>
        <taxon>Streptosporangiales</taxon>
        <taxon>Streptosporangiaceae</taxon>
        <taxon>Nonomuraea</taxon>
    </lineage>
</organism>
<reference evidence="2" key="1">
    <citation type="journal article" date="2019" name="Int. J. Syst. Evol. Microbiol.">
        <title>The Global Catalogue of Microorganisms (GCM) 10K type strain sequencing project: providing services to taxonomists for standard genome sequencing and annotation.</title>
        <authorList>
            <consortium name="The Broad Institute Genomics Platform"/>
            <consortium name="The Broad Institute Genome Sequencing Center for Infectious Disease"/>
            <person name="Wu L."/>
            <person name="Ma J."/>
        </authorList>
    </citation>
    <scope>NUCLEOTIDE SEQUENCE [LARGE SCALE GENOMIC DNA]</scope>
    <source>
        <strain evidence="2">JCM 13929</strain>
    </source>
</reference>
<proteinExistence type="predicted"/>
<gene>
    <name evidence="1" type="ORF">GCM10009733_008010</name>
</gene>
<keyword evidence="2" id="KW-1185">Reference proteome</keyword>
<sequence length="158" mass="16844">MKSMQELLAVANSVRTDITHAATGNGEVAERLVVVSDGAIAVPYADGIQTYRNGGVIAFINDSGIPFAEQAEQFVELASSMNPQAVLLGGSALTGNLGSGLRRVLAVQLFAARPRIRQAWFADITDARGLIISVSPWREAKAGPPIWAEQILSRADRE</sequence>
<dbReference type="EMBL" id="BAAAMU010000003">
    <property type="protein sequence ID" value="GAA1614221.1"/>
    <property type="molecule type" value="Genomic_DNA"/>
</dbReference>
<evidence type="ECO:0000313" key="1">
    <source>
        <dbReference type="EMBL" id="GAA1614221.1"/>
    </source>
</evidence>
<name>A0ABP4QP51_9ACTN</name>
<accession>A0ABP4QP51</accession>
<protein>
    <submittedName>
        <fullName evidence="1">Uncharacterized protein</fullName>
    </submittedName>
</protein>
<dbReference type="Proteomes" id="UP001500064">
    <property type="component" value="Unassembled WGS sequence"/>
</dbReference>